<evidence type="ECO:0000313" key="1">
    <source>
        <dbReference type="EMBL" id="KAI9464259.1"/>
    </source>
</evidence>
<dbReference type="EMBL" id="JAGFNK010000152">
    <property type="protein sequence ID" value="KAI9464259.1"/>
    <property type="molecule type" value="Genomic_DNA"/>
</dbReference>
<name>A0ACC0U565_9AGAM</name>
<evidence type="ECO:0000313" key="2">
    <source>
        <dbReference type="Proteomes" id="UP001207468"/>
    </source>
</evidence>
<sequence length="106" mass="12435">MRTSFIFAMYCLAGGLVPSLAVRRTHDELTTQEKETVDAMRTRINDFEATWPKEKDWRKLPEEVRNAYHGTRKELLFPIVNMFEPRKEKRPRSGSGDLTDPKRPKL</sequence>
<reference evidence="1" key="1">
    <citation type="submission" date="2021-03" db="EMBL/GenBank/DDBJ databases">
        <title>Evolutionary priming and transition to the ectomycorrhizal habit in an iconic lineage of mushroom-forming fungi: is preadaptation a requirement?</title>
        <authorList>
            <consortium name="DOE Joint Genome Institute"/>
            <person name="Looney B.P."/>
            <person name="Miyauchi S."/>
            <person name="Morin E."/>
            <person name="Drula E."/>
            <person name="Courty P.E."/>
            <person name="Chicoki N."/>
            <person name="Fauchery L."/>
            <person name="Kohler A."/>
            <person name="Kuo A."/>
            <person name="LaButti K."/>
            <person name="Pangilinan J."/>
            <person name="Lipzen A."/>
            <person name="Riley R."/>
            <person name="Andreopoulos W."/>
            <person name="He G."/>
            <person name="Johnson J."/>
            <person name="Barry K.W."/>
            <person name="Grigoriev I.V."/>
            <person name="Nagy L."/>
            <person name="Hibbett D."/>
            <person name="Henrissat B."/>
            <person name="Matheny P.B."/>
            <person name="Labbe J."/>
            <person name="Martin A.F."/>
        </authorList>
    </citation>
    <scope>NUCLEOTIDE SEQUENCE</scope>
    <source>
        <strain evidence="1">BPL698</strain>
    </source>
</reference>
<protein>
    <submittedName>
        <fullName evidence="1">Uncharacterized protein</fullName>
    </submittedName>
</protein>
<organism evidence="1 2">
    <name type="scientific">Russula earlei</name>
    <dbReference type="NCBI Taxonomy" id="71964"/>
    <lineage>
        <taxon>Eukaryota</taxon>
        <taxon>Fungi</taxon>
        <taxon>Dikarya</taxon>
        <taxon>Basidiomycota</taxon>
        <taxon>Agaricomycotina</taxon>
        <taxon>Agaricomycetes</taxon>
        <taxon>Russulales</taxon>
        <taxon>Russulaceae</taxon>
        <taxon>Russula</taxon>
    </lineage>
</organism>
<proteinExistence type="predicted"/>
<accession>A0ACC0U565</accession>
<dbReference type="Proteomes" id="UP001207468">
    <property type="component" value="Unassembled WGS sequence"/>
</dbReference>
<comment type="caution">
    <text evidence="1">The sequence shown here is derived from an EMBL/GenBank/DDBJ whole genome shotgun (WGS) entry which is preliminary data.</text>
</comment>
<gene>
    <name evidence="1" type="ORF">F5148DRAFT_1210213</name>
</gene>
<keyword evidence="2" id="KW-1185">Reference proteome</keyword>